<dbReference type="AlphaFoldDB" id="A0A6N4WC17"/>
<proteinExistence type="predicted"/>
<accession>A0A6N4WC17</accession>
<sequence>MMVSMAVHVEEIEIADTVDTWRQAGFTVDADDVCRVGGVRLRLVGREAR</sequence>
<organism evidence="1 2">
    <name type="scientific">Mycolicibacterium anyangense</name>
    <dbReference type="NCBI Taxonomy" id="1431246"/>
    <lineage>
        <taxon>Bacteria</taxon>
        <taxon>Bacillati</taxon>
        <taxon>Actinomycetota</taxon>
        <taxon>Actinomycetes</taxon>
        <taxon>Mycobacteriales</taxon>
        <taxon>Mycobacteriaceae</taxon>
        <taxon>Mycolicibacterium</taxon>
    </lineage>
</organism>
<reference evidence="1 2" key="1">
    <citation type="journal article" date="2019" name="Emerg. Microbes Infect.">
        <title>Comprehensive subspecies identification of 175 nontuberculous mycobacteria species based on 7547 genomic profiles.</title>
        <authorList>
            <person name="Matsumoto Y."/>
            <person name="Kinjo T."/>
            <person name="Motooka D."/>
            <person name="Nabeya D."/>
            <person name="Jung N."/>
            <person name="Uechi K."/>
            <person name="Horii T."/>
            <person name="Iida T."/>
            <person name="Fujita J."/>
            <person name="Nakamura S."/>
        </authorList>
    </citation>
    <scope>NUCLEOTIDE SEQUENCE [LARGE SCALE GENOMIC DNA]</scope>
    <source>
        <strain evidence="1 2">JCM 30275</strain>
    </source>
</reference>
<evidence type="ECO:0008006" key="3">
    <source>
        <dbReference type="Google" id="ProtNLM"/>
    </source>
</evidence>
<dbReference type="KEGG" id="many:MANY_29510"/>
<evidence type="ECO:0000313" key="2">
    <source>
        <dbReference type="Proteomes" id="UP000467249"/>
    </source>
</evidence>
<evidence type="ECO:0000313" key="1">
    <source>
        <dbReference type="EMBL" id="BBZ77614.1"/>
    </source>
</evidence>
<dbReference type="EMBL" id="AP022620">
    <property type="protein sequence ID" value="BBZ77614.1"/>
    <property type="molecule type" value="Genomic_DNA"/>
</dbReference>
<keyword evidence="2" id="KW-1185">Reference proteome</keyword>
<gene>
    <name evidence="1" type="ORF">MANY_29510</name>
</gene>
<dbReference type="Proteomes" id="UP000467249">
    <property type="component" value="Chromosome"/>
</dbReference>
<protein>
    <recommendedName>
        <fullName evidence="3">Glyoxalase-like domain-containing protein</fullName>
    </recommendedName>
</protein>
<name>A0A6N4WC17_9MYCO</name>